<dbReference type="InterPro" id="IPR001623">
    <property type="entry name" value="DnaJ_domain"/>
</dbReference>
<feature type="domain" description="J" evidence="2">
    <location>
        <begin position="66"/>
        <end position="130"/>
    </location>
</feature>
<dbReference type="SMART" id="SM00271">
    <property type="entry name" value="DnaJ"/>
    <property type="match status" value="1"/>
</dbReference>
<accession>A0A7N0VLN1</accession>
<evidence type="ECO:0000313" key="4">
    <source>
        <dbReference type="Proteomes" id="UP000594263"/>
    </source>
</evidence>
<name>A0A7N0VLN1_KALFE</name>
<evidence type="ECO:0000256" key="1">
    <source>
        <dbReference type="SAM" id="MobiDB-lite"/>
    </source>
</evidence>
<feature type="region of interest" description="Disordered" evidence="1">
    <location>
        <begin position="871"/>
        <end position="894"/>
    </location>
</feature>
<feature type="region of interest" description="Disordered" evidence="1">
    <location>
        <begin position="128"/>
        <end position="147"/>
    </location>
</feature>
<dbReference type="Proteomes" id="UP000594263">
    <property type="component" value="Unplaced"/>
</dbReference>
<dbReference type="CDD" id="cd06257">
    <property type="entry name" value="DnaJ"/>
    <property type="match status" value="1"/>
</dbReference>
<evidence type="ECO:0000259" key="2">
    <source>
        <dbReference type="PROSITE" id="PS50076"/>
    </source>
</evidence>
<dbReference type="Gene3D" id="1.10.287.110">
    <property type="entry name" value="DnaJ domain"/>
    <property type="match status" value="1"/>
</dbReference>
<dbReference type="PRINTS" id="PR00625">
    <property type="entry name" value="JDOMAIN"/>
</dbReference>
<organism evidence="3 4">
    <name type="scientific">Kalanchoe fedtschenkoi</name>
    <name type="common">Lavender scallops</name>
    <name type="synonym">South American air plant</name>
    <dbReference type="NCBI Taxonomy" id="63787"/>
    <lineage>
        <taxon>Eukaryota</taxon>
        <taxon>Viridiplantae</taxon>
        <taxon>Streptophyta</taxon>
        <taxon>Embryophyta</taxon>
        <taxon>Tracheophyta</taxon>
        <taxon>Spermatophyta</taxon>
        <taxon>Magnoliopsida</taxon>
        <taxon>eudicotyledons</taxon>
        <taxon>Gunneridae</taxon>
        <taxon>Pentapetalae</taxon>
        <taxon>Saxifragales</taxon>
        <taxon>Crassulaceae</taxon>
        <taxon>Kalanchoe</taxon>
    </lineage>
</organism>
<dbReference type="PANTHER" id="PTHR44137:SF7">
    <property type="entry name" value="J DOMAIN-CONTAINING PROTEIN"/>
    <property type="match status" value="1"/>
</dbReference>
<dbReference type="InterPro" id="IPR036869">
    <property type="entry name" value="J_dom_sf"/>
</dbReference>
<dbReference type="Pfam" id="PF11926">
    <property type="entry name" value="DUF3444"/>
    <property type="match status" value="1"/>
</dbReference>
<dbReference type="EnsemblPlants" id="Kaladp1207s0004.1.v1.1">
    <property type="protein sequence ID" value="Kaladp1207s0004.1.v1.1.CDS.1"/>
    <property type="gene ID" value="Kaladp1207s0004.v1.1"/>
</dbReference>
<proteinExistence type="predicted"/>
<feature type="region of interest" description="Disordered" evidence="1">
    <location>
        <begin position="439"/>
        <end position="460"/>
    </location>
</feature>
<dbReference type="Pfam" id="PF23551">
    <property type="entry name" value="Zn_ribbon_20"/>
    <property type="match status" value="1"/>
</dbReference>
<dbReference type="InterPro" id="IPR056988">
    <property type="entry name" value="Zn_ribbon_pln"/>
</dbReference>
<sequence length="932" mass="103957">MESKMEEALRAKENAERLFMERNLVAAKRYALKAQSLCPGLDGVSQMVSTFNIYLASEARVNGEIDYYSILGLKPTADDSKVKKQYKKMAVLLHPDKNKCVGADGAFKLLSEAWTLLSDRARRSAYDVRRNKQLPSPSNPPNSSTVHGNGVVHFDHSYAPPVVHHRLDTFWTVCTSCKVQYEYLRKYLNKKLSCKNCRGVFMAVETGLGPVNASYPFHTWSHMPTNGYASNGVSGVSYYPSNSVLYAGNGVHLGHGSEYSSNMSFQWSSSAKTSPGVAIPNGLSTVSADAVYKTNGTLKMKSKDKRKLTDRDESLLKTGSVQIASNPSAAYRNPLLTKTGKIDKRRRVDTVAVIKSLFEDSNPCEAKLPNATSGSMVDHTPKASISTEPQARRFPVAPLLDARKMLVDRARAEIKLKMGEMILAVEAAAVAEKSMAQSSENVKSLEPDTKSEPISINVPDPDFHDFDKDRSEQCFKAKQFWALYDEEDGMPRLYCMIRQVLSLDPFQMHITYLNSKTSSEFGSVNWVGAGFTKSCGKFKAMHSDIVDKVNIFSHVLSDEIKAGRGGCVRIYPKKGDIWAVYRNWSPDWDSSTPDEVRLQYDMVEVVADYTEERGVPISPLVKLEGYNTVYRRSADKSAIRWVLKQEMFRFSHQVPSWPLEGETYGLPDGCWDLDPAATPDDLLHSAKQPHITDEPKTNLVRKKPGPHYVNEQAVESSKHITEKPALEELHPFPEVVQDQLQDTNKHVAEESQRNQDVKLDEVSFGDKQAAQKIKIHCSTGYDGPGAEPNPDLNHDIQLQYLDDCVNVEPKHDLEVKQNQVYLPNGQAAAEGLESYLHIKGNQLHYGAGHVAAAEPKSNQEVKQNQYLYNTGHTTHAKGPYAPPPPPPPPVEHQHGAALFRQDNNLCSAVQPQTAEEQPQLSEAEQIELLFRF</sequence>
<dbReference type="SUPFAM" id="SSF46565">
    <property type="entry name" value="Chaperone J-domain"/>
    <property type="match status" value="1"/>
</dbReference>
<dbReference type="PANTHER" id="PTHR44137">
    <property type="entry name" value="BNAC03G44070D PROTEIN"/>
    <property type="match status" value="1"/>
</dbReference>
<reference evidence="3" key="1">
    <citation type="submission" date="2021-01" db="UniProtKB">
        <authorList>
            <consortium name="EnsemblPlants"/>
        </authorList>
    </citation>
    <scope>IDENTIFICATION</scope>
</reference>
<keyword evidence="4" id="KW-1185">Reference proteome</keyword>
<protein>
    <recommendedName>
        <fullName evidence="2">J domain-containing protein</fullName>
    </recommendedName>
</protein>
<evidence type="ECO:0000313" key="3">
    <source>
        <dbReference type="EnsemblPlants" id="Kaladp1207s0004.1.v1.1.CDS.1"/>
    </source>
</evidence>
<dbReference type="InterPro" id="IPR024593">
    <property type="entry name" value="DUF3444"/>
</dbReference>
<dbReference type="AlphaFoldDB" id="A0A7N0VLN1"/>
<dbReference type="Gramene" id="Kaladp1207s0004.1.v1.1">
    <property type="protein sequence ID" value="Kaladp1207s0004.1.v1.1.CDS.1"/>
    <property type="gene ID" value="Kaladp1207s0004.v1.1"/>
</dbReference>
<dbReference type="PROSITE" id="PS50076">
    <property type="entry name" value="DNAJ_2"/>
    <property type="match status" value="1"/>
</dbReference>
<dbReference type="Pfam" id="PF00226">
    <property type="entry name" value="DnaJ"/>
    <property type="match status" value="1"/>
</dbReference>
<feature type="compositionally biased region" description="Pro residues" evidence="1">
    <location>
        <begin position="880"/>
        <end position="890"/>
    </location>
</feature>
<dbReference type="OMA" id="GHGSENM"/>